<dbReference type="InterPro" id="IPR000836">
    <property type="entry name" value="PRTase_dom"/>
</dbReference>
<dbReference type="Gene3D" id="3.40.50.2020">
    <property type="match status" value="1"/>
</dbReference>
<evidence type="ECO:0000313" key="2">
    <source>
        <dbReference type="EMBL" id="CAB4938304.1"/>
    </source>
</evidence>
<sequence length="213" mass="23756">MDTSNHRVTIWSEFTDLLFPKRCFGCSQLGTSLCTLCRAEFSFQPALRRIDGLKIYSASHFAPVCRKILLRAKEDGIRSADLLVTQALSFSLTHAISHRKVLLQAIPSQRNKIRLRGRSFVTSLVQEICSTEVEQIQLLEFQRRVFDQSELSAQERSKNMAGALCVKAKKFPISQEIFLVDDLVTTGSTLLEARRALNVAGFTVAGAITAFSA</sequence>
<dbReference type="InterPro" id="IPR051910">
    <property type="entry name" value="ComF/GntX_DNA_util-trans"/>
</dbReference>
<gene>
    <name evidence="2" type="ORF">UFOPK3774_00480</name>
</gene>
<evidence type="ECO:0000256" key="1">
    <source>
        <dbReference type="ARBA" id="ARBA00008007"/>
    </source>
</evidence>
<dbReference type="SUPFAM" id="SSF53271">
    <property type="entry name" value="PRTase-like"/>
    <property type="match status" value="1"/>
</dbReference>
<name>A0A6J7J6V8_9ZZZZ</name>
<dbReference type="PANTHER" id="PTHR47505">
    <property type="entry name" value="DNA UTILIZATION PROTEIN YHGH"/>
    <property type="match status" value="1"/>
</dbReference>
<dbReference type="CDD" id="cd06223">
    <property type="entry name" value="PRTases_typeI"/>
    <property type="match status" value="1"/>
</dbReference>
<dbReference type="AlphaFoldDB" id="A0A6J7J6V8"/>
<dbReference type="PANTHER" id="PTHR47505:SF1">
    <property type="entry name" value="DNA UTILIZATION PROTEIN YHGH"/>
    <property type="match status" value="1"/>
</dbReference>
<organism evidence="2">
    <name type="scientific">freshwater metagenome</name>
    <dbReference type="NCBI Taxonomy" id="449393"/>
    <lineage>
        <taxon>unclassified sequences</taxon>
        <taxon>metagenomes</taxon>
        <taxon>ecological metagenomes</taxon>
    </lineage>
</organism>
<accession>A0A6J7J6V8</accession>
<proteinExistence type="inferred from homology"/>
<reference evidence="2" key="1">
    <citation type="submission" date="2020-05" db="EMBL/GenBank/DDBJ databases">
        <authorList>
            <person name="Chiriac C."/>
            <person name="Salcher M."/>
            <person name="Ghai R."/>
            <person name="Kavagutti S V."/>
        </authorList>
    </citation>
    <scope>NUCLEOTIDE SEQUENCE</scope>
</reference>
<dbReference type="InterPro" id="IPR029057">
    <property type="entry name" value="PRTase-like"/>
</dbReference>
<dbReference type="EMBL" id="CAFBNG010000067">
    <property type="protein sequence ID" value="CAB4938304.1"/>
    <property type="molecule type" value="Genomic_DNA"/>
</dbReference>
<protein>
    <submittedName>
        <fullName evidence="2">Unannotated protein</fullName>
    </submittedName>
</protein>
<comment type="similarity">
    <text evidence="1">Belongs to the ComF/GntX family.</text>
</comment>